<dbReference type="Proteomes" id="UP000663193">
    <property type="component" value="Chromosome 6"/>
</dbReference>
<dbReference type="AlphaFoldDB" id="A0A7U2HYK3"/>
<reference evidence="3" key="1">
    <citation type="journal article" date="2021" name="BMC Genomics">
        <title>Chromosome-level genome assembly and manually-curated proteome of model necrotroph Parastagonospora nodorum Sn15 reveals a genome-wide trove of candidate effector homologs, and redundancy of virulence-related functions within an accessory chromosome.</title>
        <authorList>
            <person name="Bertazzoni S."/>
            <person name="Jones D.A.B."/>
            <person name="Phan H.T."/>
            <person name="Tan K.-C."/>
            <person name="Hane J.K."/>
        </authorList>
    </citation>
    <scope>NUCLEOTIDE SEQUENCE [LARGE SCALE GENOMIC DNA]</scope>
    <source>
        <strain evidence="3">SN15 / ATCC MYA-4574 / FGSC 10173)</strain>
    </source>
</reference>
<feature type="non-terminal residue" evidence="2">
    <location>
        <position position="1"/>
    </location>
</feature>
<sequence length="49" mass="5466">SNLPANHIVTEATTLTDDKHIMRPRISDTRSGDAPQSDVRRRRCSADTC</sequence>
<evidence type="ECO:0000256" key="1">
    <source>
        <dbReference type="SAM" id="MobiDB-lite"/>
    </source>
</evidence>
<dbReference type="EMBL" id="CP069028">
    <property type="protein sequence ID" value="QRC96690.1"/>
    <property type="molecule type" value="Genomic_DNA"/>
</dbReference>
<organism evidence="2 3">
    <name type="scientific">Phaeosphaeria nodorum (strain SN15 / ATCC MYA-4574 / FGSC 10173)</name>
    <name type="common">Glume blotch fungus</name>
    <name type="synonym">Parastagonospora nodorum</name>
    <dbReference type="NCBI Taxonomy" id="321614"/>
    <lineage>
        <taxon>Eukaryota</taxon>
        <taxon>Fungi</taxon>
        <taxon>Dikarya</taxon>
        <taxon>Ascomycota</taxon>
        <taxon>Pezizomycotina</taxon>
        <taxon>Dothideomycetes</taxon>
        <taxon>Pleosporomycetidae</taxon>
        <taxon>Pleosporales</taxon>
        <taxon>Pleosporineae</taxon>
        <taxon>Phaeosphaeriaceae</taxon>
        <taxon>Parastagonospora</taxon>
    </lineage>
</organism>
<feature type="region of interest" description="Disordered" evidence="1">
    <location>
        <begin position="23"/>
        <end position="49"/>
    </location>
</feature>
<proteinExistence type="predicted"/>
<accession>A0A7U2HYK3</accession>
<gene>
    <name evidence="2" type="ORF">JI435_301020</name>
</gene>
<name>A0A7U2HYK3_PHANO</name>
<evidence type="ECO:0000313" key="3">
    <source>
        <dbReference type="Proteomes" id="UP000663193"/>
    </source>
</evidence>
<protein>
    <submittedName>
        <fullName evidence="2">Uncharacterized protein</fullName>
    </submittedName>
</protein>
<dbReference type="VEuPathDB" id="FungiDB:JI435_301020"/>
<keyword evidence="3" id="KW-1185">Reference proteome</keyword>
<evidence type="ECO:0000313" key="2">
    <source>
        <dbReference type="EMBL" id="QRC96690.1"/>
    </source>
</evidence>